<dbReference type="EMBL" id="NTGA01000014">
    <property type="protein sequence ID" value="PAY23550.1"/>
    <property type="molecule type" value="Genomic_DNA"/>
</dbReference>
<evidence type="ECO:0000313" key="2">
    <source>
        <dbReference type="Proteomes" id="UP000218810"/>
    </source>
</evidence>
<dbReference type="Pfam" id="PF18845">
    <property type="entry name" value="baeRF_family3"/>
    <property type="match status" value="1"/>
</dbReference>
<reference evidence="2" key="1">
    <citation type="submission" date="2017-09" db="EMBL/GenBank/DDBJ databases">
        <authorList>
            <person name="Zhang Y."/>
            <person name="Huang X."/>
            <person name="Liu J."/>
            <person name="Lu L."/>
            <person name="Peng K."/>
        </authorList>
    </citation>
    <scope>NUCLEOTIDE SEQUENCE [LARGE SCALE GENOMIC DNA]</scope>
    <source>
        <strain evidence="2">S-XJ-1</strain>
    </source>
</reference>
<organism evidence="1 2">
    <name type="scientific">Dietzia natronolimnaea</name>
    <dbReference type="NCBI Taxonomy" id="161920"/>
    <lineage>
        <taxon>Bacteria</taxon>
        <taxon>Bacillati</taxon>
        <taxon>Actinomycetota</taxon>
        <taxon>Actinomycetes</taxon>
        <taxon>Mycobacteriales</taxon>
        <taxon>Dietziaceae</taxon>
        <taxon>Dietzia</taxon>
    </lineage>
</organism>
<dbReference type="OrthoDB" id="4393931at2"/>
<name>A0A2A2WQS9_9ACTN</name>
<dbReference type="Proteomes" id="UP000218810">
    <property type="component" value="Unassembled WGS sequence"/>
</dbReference>
<gene>
    <name evidence="1" type="ORF">CEY15_08205</name>
</gene>
<keyword evidence="2" id="KW-1185">Reference proteome</keyword>
<evidence type="ECO:0000313" key="1">
    <source>
        <dbReference type="EMBL" id="PAY23550.1"/>
    </source>
</evidence>
<dbReference type="AlphaFoldDB" id="A0A2A2WQS9"/>
<evidence type="ECO:0008006" key="3">
    <source>
        <dbReference type="Google" id="ProtNLM"/>
    </source>
</evidence>
<protein>
    <recommendedName>
        <fullName evidence="3">Chemotaxis protein</fullName>
    </recommendedName>
</protein>
<dbReference type="RefSeq" id="WP_095718010.1">
    <property type="nucleotide sequence ID" value="NZ_NTGA01000014.1"/>
</dbReference>
<dbReference type="InterPro" id="IPR041289">
    <property type="entry name" value="Bact_RF_family3"/>
</dbReference>
<sequence>MTPIQRTRNIDPITADDLQALGTASGPAVSVFMPTHRGGPETREGPMRLRSLLDRAQSELVTRGTPAEEAAELLAPLRELGTEDPFWQHTAYGLALYAAPGIARVFRVDTEMPETVHVSDSFAVRPLVPAAIADGEFLILALSQNSVRLFEATRGSVHERDIGTAPASMEDAEGRTEREPQLQHQAAAGGTAAFHGHGAGGEVDRVMLEKFFRQVATGIDELLAGPDRRPLVLAAVAEHHPMLRSELSYPHLLDQVVAGNPDHLDGAELKEKAWPLVQPALNADAAAATERFGEALGTGLGISDPREIVAAAAEGRVETLILTGAICRPEDQPGDLDDAVGHTCATSGRLVVLEALPHGNSVGAILRY</sequence>
<accession>A0A2A2WQS9</accession>
<comment type="caution">
    <text evidence="1">The sequence shown here is derived from an EMBL/GenBank/DDBJ whole genome shotgun (WGS) entry which is preliminary data.</text>
</comment>
<proteinExistence type="predicted"/>